<dbReference type="InterPro" id="IPR000257">
    <property type="entry name" value="Uroporphyrinogen_deCOase"/>
</dbReference>
<dbReference type="PANTHER" id="PTHR47099:SF1">
    <property type="entry name" value="METHYLCOBAMIDE:COM METHYLTRANSFERASE MTBA"/>
    <property type="match status" value="1"/>
</dbReference>
<reference evidence="2" key="1">
    <citation type="submission" date="2020-07" db="EMBL/GenBank/DDBJ databases">
        <title>Huge and variable diversity of episymbiotic CPR bacteria and DPANN archaea in groundwater ecosystems.</title>
        <authorList>
            <person name="He C.Y."/>
            <person name="Keren R."/>
            <person name="Whittaker M."/>
            <person name="Farag I.F."/>
            <person name="Doudna J."/>
            <person name="Cate J.H.D."/>
            <person name="Banfield J.F."/>
        </authorList>
    </citation>
    <scope>NUCLEOTIDE SEQUENCE</scope>
    <source>
        <strain evidence="2">NC_groundwater_672_Ag_B-0.1um_62_36</strain>
    </source>
</reference>
<accession>A0A932CNQ1</accession>
<organism evidence="2 3">
    <name type="scientific">Tectimicrobiota bacterium</name>
    <dbReference type="NCBI Taxonomy" id="2528274"/>
    <lineage>
        <taxon>Bacteria</taxon>
        <taxon>Pseudomonadati</taxon>
        <taxon>Nitrospinota/Tectimicrobiota group</taxon>
        <taxon>Candidatus Tectimicrobiota</taxon>
    </lineage>
</organism>
<dbReference type="PANTHER" id="PTHR47099">
    <property type="entry name" value="METHYLCOBAMIDE:COM METHYLTRANSFERASE MTBA"/>
    <property type="match status" value="1"/>
</dbReference>
<dbReference type="Gene3D" id="3.20.20.210">
    <property type="match status" value="1"/>
</dbReference>
<feature type="domain" description="Uroporphyrinogen decarboxylase (URO-D)" evidence="1">
    <location>
        <begin position="13"/>
        <end position="320"/>
    </location>
</feature>
<dbReference type="Pfam" id="PF01208">
    <property type="entry name" value="URO-D"/>
    <property type="match status" value="1"/>
</dbReference>
<evidence type="ECO:0000259" key="1">
    <source>
        <dbReference type="Pfam" id="PF01208"/>
    </source>
</evidence>
<dbReference type="CDD" id="cd03465">
    <property type="entry name" value="URO-D_like"/>
    <property type="match status" value="1"/>
</dbReference>
<dbReference type="SUPFAM" id="SSF51726">
    <property type="entry name" value="UROD/MetE-like"/>
    <property type="match status" value="1"/>
</dbReference>
<protein>
    <submittedName>
        <fullName evidence="2">Uroporphyrinogen decarboxylase family protein</fullName>
    </submittedName>
</protein>
<proteinExistence type="predicted"/>
<comment type="caution">
    <text evidence="2">The sequence shown here is derived from an EMBL/GenBank/DDBJ whole genome shotgun (WGS) entry which is preliminary data.</text>
</comment>
<dbReference type="AlphaFoldDB" id="A0A932CNQ1"/>
<name>A0A932CNQ1_UNCTE</name>
<evidence type="ECO:0000313" key="3">
    <source>
        <dbReference type="Proteomes" id="UP000769766"/>
    </source>
</evidence>
<gene>
    <name evidence="2" type="ORF">HYY20_04000</name>
</gene>
<evidence type="ECO:0000313" key="2">
    <source>
        <dbReference type="EMBL" id="MBI2876022.1"/>
    </source>
</evidence>
<sequence length="322" mass="34991">MSAKGRRKGGPLLGMISARLTNTTILENVLDGERMAQTIAEVVERFGLESVPLTFADFSAMAECCGCEIYFQQDVLPMVVSHPVKTREDIAGLRIPDPQEDGRLPELIRSARRLAARFPTLSKSVTCFGPFTLAGHLSGVEYLSRKTLSDPDYVNELLDFCVAAILDYAGAMVEVGANLIFLGDPTASLLSPKAYREFAGAATRKLVEQLKVPALLHICGNTTHLIEEMCATGVKGLSLDAPVHLPSAARRIPPQISLMGNLSPTGVLLTGTPQEVRQATWQLMDEMKEFPNYRVASGCDLPPETPVENILAMMEAIREYAG</sequence>
<dbReference type="Proteomes" id="UP000769766">
    <property type="component" value="Unassembled WGS sequence"/>
</dbReference>
<dbReference type="InterPro" id="IPR052024">
    <property type="entry name" value="Methanogen_methyltrans"/>
</dbReference>
<dbReference type="GO" id="GO:0006779">
    <property type="term" value="P:porphyrin-containing compound biosynthetic process"/>
    <property type="evidence" value="ECO:0007669"/>
    <property type="project" value="InterPro"/>
</dbReference>
<dbReference type="InterPro" id="IPR038071">
    <property type="entry name" value="UROD/MetE-like_sf"/>
</dbReference>
<dbReference type="GO" id="GO:0004853">
    <property type="term" value="F:uroporphyrinogen decarboxylase activity"/>
    <property type="evidence" value="ECO:0007669"/>
    <property type="project" value="InterPro"/>
</dbReference>
<dbReference type="EMBL" id="JACPRF010000125">
    <property type="protein sequence ID" value="MBI2876022.1"/>
    <property type="molecule type" value="Genomic_DNA"/>
</dbReference>